<dbReference type="PROSITE" id="PS51746">
    <property type="entry name" value="PPM_2"/>
    <property type="match status" value="1"/>
</dbReference>
<dbReference type="InterPro" id="IPR011009">
    <property type="entry name" value="Kinase-like_dom_sf"/>
</dbReference>
<dbReference type="GO" id="GO:0004674">
    <property type="term" value="F:protein serine/threonine kinase activity"/>
    <property type="evidence" value="ECO:0007669"/>
    <property type="project" value="TreeGrafter"/>
</dbReference>
<evidence type="ECO:0000256" key="2">
    <source>
        <dbReference type="ARBA" id="ARBA00022741"/>
    </source>
</evidence>
<keyword evidence="3 7" id="KW-0418">Kinase</keyword>
<organism evidence="7 8">
    <name type="scientific">Lichenicoccus roseus</name>
    <dbReference type="NCBI Taxonomy" id="2683649"/>
    <lineage>
        <taxon>Bacteria</taxon>
        <taxon>Pseudomonadati</taxon>
        <taxon>Pseudomonadota</taxon>
        <taxon>Alphaproteobacteria</taxon>
        <taxon>Acetobacterales</taxon>
        <taxon>Acetobacteraceae</taxon>
        <taxon>Lichenicoccus</taxon>
    </lineage>
</organism>
<dbReference type="PROSITE" id="PS50011">
    <property type="entry name" value="PROTEIN_KINASE_DOM"/>
    <property type="match status" value="1"/>
</dbReference>
<proteinExistence type="predicted"/>
<keyword evidence="2" id="KW-0547">Nucleotide-binding</keyword>
<dbReference type="CDD" id="cd00143">
    <property type="entry name" value="PP2Cc"/>
    <property type="match status" value="1"/>
</dbReference>
<sequence length="571" mass="60753">MMRLQAGFCSEVGKRDRNEDYVAVSPAAALQEVSQSDGPNDTALAVAVVADGVGGHRGGRVAAELAVRLFLDGFLAQSQALGVRHAVGRAIDPVNRWIHAIGRVDAELEAMACTFTALVLRGRQAFVVHVGDSRLYRLRAGTLQRLTSDDVLSGAGRGHILTRAIGLQPDLAVGCEAVPAQDGDRYMLCSDGIHGVLRDGDIARLLASDAPDRAASRLVRAAETAGSTDNLTACVLDVLSLPAAGQDDLAAGLAGLPCAPELSAGDSIDGYRLERALPAGRDTRVFVARDTQAEGSTLVLKMPRQVDPLLLSALAREAWIGSSVRSPWLGEVIDLPPERRSVLYVAMPFYAGETLERRLSRPPRVSAPEGIAIGARLCKAVAALHRAGVIHRDIKPENIVLTGGGGLRLIDFGVARLPRLEAEEEAPAAAVAPGTASFRAPEMLAGRDAGSIATDIYALGVTLYRTFTGDYPYGEIEPFSNPRFATPRPLLKLRPDLPPWLDRVVMRAVAVAPADRPGDAIELLFALEHGEADLQARPPERVPLLARDPLRTWQIVSALLALALLASLALR</sequence>
<dbReference type="Proteomes" id="UP000305654">
    <property type="component" value="Unassembled WGS sequence"/>
</dbReference>
<dbReference type="SUPFAM" id="SSF56112">
    <property type="entry name" value="Protein kinase-like (PK-like)"/>
    <property type="match status" value="1"/>
</dbReference>
<feature type="domain" description="PPM-type phosphatase" evidence="6">
    <location>
        <begin position="5"/>
        <end position="238"/>
    </location>
</feature>
<evidence type="ECO:0000256" key="1">
    <source>
        <dbReference type="ARBA" id="ARBA00022679"/>
    </source>
</evidence>
<gene>
    <name evidence="7" type="ORF">FE263_12725</name>
</gene>
<dbReference type="PANTHER" id="PTHR43289:SF34">
    <property type="entry name" value="SERINE_THREONINE-PROTEIN KINASE YBDM-RELATED"/>
    <property type="match status" value="1"/>
</dbReference>
<accession>A0A5R9JCI1</accession>
<evidence type="ECO:0000313" key="8">
    <source>
        <dbReference type="Proteomes" id="UP000305654"/>
    </source>
</evidence>
<evidence type="ECO:0000256" key="3">
    <source>
        <dbReference type="ARBA" id="ARBA00022777"/>
    </source>
</evidence>
<dbReference type="InterPro" id="IPR008271">
    <property type="entry name" value="Ser/Thr_kinase_AS"/>
</dbReference>
<dbReference type="SMART" id="SM00331">
    <property type="entry name" value="PP2C_SIG"/>
    <property type="match status" value="1"/>
</dbReference>
<dbReference type="CDD" id="cd14014">
    <property type="entry name" value="STKc_PknB_like"/>
    <property type="match status" value="1"/>
</dbReference>
<keyword evidence="8" id="KW-1185">Reference proteome</keyword>
<dbReference type="GO" id="GO:0005524">
    <property type="term" value="F:ATP binding"/>
    <property type="evidence" value="ECO:0007669"/>
    <property type="project" value="UniProtKB-KW"/>
</dbReference>
<dbReference type="InterPro" id="IPR001932">
    <property type="entry name" value="PPM-type_phosphatase-like_dom"/>
</dbReference>
<evidence type="ECO:0000313" key="7">
    <source>
        <dbReference type="EMBL" id="TLU71998.1"/>
    </source>
</evidence>
<keyword evidence="4" id="KW-0067">ATP-binding</keyword>
<dbReference type="Pfam" id="PF13672">
    <property type="entry name" value="PP2C_2"/>
    <property type="match status" value="1"/>
</dbReference>
<dbReference type="EMBL" id="VCDI01000004">
    <property type="protein sequence ID" value="TLU71998.1"/>
    <property type="molecule type" value="Genomic_DNA"/>
</dbReference>
<dbReference type="PROSITE" id="PS00108">
    <property type="entry name" value="PROTEIN_KINASE_ST"/>
    <property type="match status" value="1"/>
</dbReference>
<reference evidence="7 8" key="1">
    <citation type="submission" date="2019-05" db="EMBL/GenBank/DDBJ databases">
        <authorList>
            <person name="Pankratov T."/>
            <person name="Grouzdev D."/>
        </authorList>
    </citation>
    <scope>NUCLEOTIDE SEQUENCE [LARGE SCALE GENOMIC DNA]</scope>
    <source>
        <strain evidence="7 8">KEBCLARHB70R</strain>
    </source>
</reference>
<dbReference type="Pfam" id="PF00069">
    <property type="entry name" value="Pkinase"/>
    <property type="match status" value="1"/>
</dbReference>
<evidence type="ECO:0000256" key="4">
    <source>
        <dbReference type="ARBA" id="ARBA00022840"/>
    </source>
</evidence>
<comment type="caution">
    <text evidence="7">The sequence shown here is derived from an EMBL/GenBank/DDBJ whole genome shotgun (WGS) entry which is preliminary data.</text>
</comment>
<dbReference type="InterPro" id="IPR036457">
    <property type="entry name" value="PPM-type-like_dom_sf"/>
</dbReference>
<name>A0A5R9JCI1_9PROT</name>
<dbReference type="Gene3D" id="3.60.40.10">
    <property type="entry name" value="PPM-type phosphatase domain"/>
    <property type="match status" value="1"/>
</dbReference>
<dbReference type="SUPFAM" id="SSF81606">
    <property type="entry name" value="PP2C-like"/>
    <property type="match status" value="1"/>
</dbReference>
<dbReference type="InterPro" id="IPR000719">
    <property type="entry name" value="Prot_kinase_dom"/>
</dbReference>
<dbReference type="SMART" id="SM00332">
    <property type="entry name" value="PP2Cc"/>
    <property type="match status" value="1"/>
</dbReference>
<dbReference type="AlphaFoldDB" id="A0A5R9JCI1"/>
<keyword evidence="1" id="KW-0808">Transferase</keyword>
<dbReference type="OrthoDB" id="9801841at2"/>
<dbReference type="SMART" id="SM00220">
    <property type="entry name" value="S_TKc"/>
    <property type="match status" value="1"/>
</dbReference>
<evidence type="ECO:0000259" key="5">
    <source>
        <dbReference type="PROSITE" id="PS50011"/>
    </source>
</evidence>
<protein>
    <submittedName>
        <fullName evidence="7">Bifunctional protein-serine/threonine kinase/phosphatase</fullName>
    </submittedName>
</protein>
<evidence type="ECO:0000259" key="6">
    <source>
        <dbReference type="PROSITE" id="PS51746"/>
    </source>
</evidence>
<dbReference type="PANTHER" id="PTHR43289">
    <property type="entry name" value="MITOGEN-ACTIVATED PROTEIN KINASE KINASE KINASE 20-RELATED"/>
    <property type="match status" value="1"/>
</dbReference>
<feature type="domain" description="Protein kinase" evidence="5">
    <location>
        <begin position="271"/>
        <end position="532"/>
    </location>
</feature>
<dbReference type="Gene3D" id="1.10.510.10">
    <property type="entry name" value="Transferase(Phosphotransferase) domain 1"/>
    <property type="match status" value="1"/>
</dbReference>